<accession>A0A382MS24</accession>
<keyword evidence="1" id="KW-1133">Transmembrane helix</keyword>
<evidence type="ECO:0000313" key="2">
    <source>
        <dbReference type="EMBL" id="SVC50567.1"/>
    </source>
</evidence>
<keyword evidence="1" id="KW-0812">Transmembrane</keyword>
<name>A0A382MS24_9ZZZZ</name>
<reference evidence="2" key="1">
    <citation type="submission" date="2018-05" db="EMBL/GenBank/DDBJ databases">
        <authorList>
            <person name="Lanie J.A."/>
            <person name="Ng W.-L."/>
            <person name="Kazmierczak K.M."/>
            <person name="Andrzejewski T.M."/>
            <person name="Davidsen T.M."/>
            <person name="Wayne K.J."/>
            <person name="Tettelin H."/>
            <person name="Glass J.I."/>
            <person name="Rusch D."/>
            <person name="Podicherti R."/>
            <person name="Tsui H.-C.T."/>
            <person name="Winkler M.E."/>
        </authorList>
    </citation>
    <scope>NUCLEOTIDE SEQUENCE</scope>
</reference>
<dbReference type="AlphaFoldDB" id="A0A382MS24"/>
<evidence type="ECO:0000256" key="1">
    <source>
        <dbReference type="SAM" id="Phobius"/>
    </source>
</evidence>
<organism evidence="2">
    <name type="scientific">marine metagenome</name>
    <dbReference type="NCBI Taxonomy" id="408172"/>
    <lineage>
        <taxon>unclassified sequences</taxon>
        <taxon>metagenomes</taxon>
        <taxon>ecological metagenomes</taxon>
    </lineage>
</organism>
<sequence>MQMGKETRVVRQHGGTGMVIAVIAMVLAMAGLIAWLLLNPTTRPQREPGEIIPGNAGAVFSFFPSRLVNKSGLPDYAGEYFGGMGKQLDTLADFTKLGIREDQPIHLFAQKGNNGPRVGLILPLISRETFEKGMKELPNIFGVDNILKQMTEERGLRGIFKGPW</sequence>
<protein>
    <submittedName>
        <fullName evidence="2">Uncharacterized protein</fullName>
    </submittedName>
</protein>
<proteinExistence type="predicted"/>
<keyword evidence="1" id="KW-0472">Membrane</keyword>
<feature type="non-terminal residue" evidence="2">
    <location>
        <position position="164"/>
    </location>
</feature>
<dbReference type="EMBL" id="UINC01094918">
    <property type="protein sequence ID" value="SVC50567.1"/>
    <property type="molecule type" value="Genomic_DNA"/>
</dbReference>
<feature type="transmembrane region" description="Helical" evidence="1">
    <location>
        <begin position="18"/>
        <end position="38"/>
    </location>
</feature>
<gene>
    <name evidence="2" type="ORF">METZ01_LOCUS303421</name>
</gene>